<dbReference type="InterPro" id="IPR029056">
    <property type="entry name" value="Ribokinase-like"/>
</dbReference>
<dbReference type="InterPro" id="IPR004625">
    <property type="entry name" value="PyrdxlKinase"/>
</dbReference>
<evidence type="ECO:0000313" key="8">
    <source>
        <dbReference type="Proteomes" id="UP001063816"/>
    </source>
</evidence>
<dbReference type="CDD" id="cd01173">
    <property type="entry name" value="pyridoxal_pyridoxamine_kinase"/>
    <property type="match status" value="1"/>
</dbReference>
<keyword evidence="8" id="KW-1185">Reference proteome</keyword>
<protein>
    <recommendedName>
        <fullName evidence="1">pyridoxal kinase</fullName>
        <ecNumber evidence="1">2.7.1.35</ecNumber>
    </recommendedName>
</protein>
<keyword evidence="2 7" id="KW-0808">Transferase</keyword>
<evidence type="ECO:0000256" key="2">
    <source>
        <dbReference type="ARBA" id="ARBA00022679"/>
    </source>
</evidence>
<dbReference type="EMBL" id="JAMGZK010000033">
    <property type="protein sequence ID" value="MCU6662964.1"/>
    <property type="molecule type" value="Genomic_DNA"/>
</dbReference>
<dbReference type="Proteomes" id="UP001063816">
    <property type="component" value="Unassembled WGS sequence"/>
</dbReference>
<dbReference type="InterPro" id="IPR013749">
    <property type="entry name" value="PM/HMP-P_kinase-1"/>
</dbReference>
<keyword evidence="5" id="KW-0067">ATP-binding</keyword>
<evidence type="ECO:0000256" key="5">
    <source>
        <dbReference type="ARBA" id="ARBA00022840"/>
    </source>
</evidence>
<dbReference type="NCBIfam" id="NF006034">
    <property type="entry name" value="PRK08176.1"/>
    <property type="match status" value="1"/>
</dbReference>
<feature type="domain" description="Pyridoxamine kinase/Phosphomethylpyrimidine kinase" evidence="6">
    <location>
        <begin position="87"/>
        <end position="269"/>
    </location>
</feature>
<dbReference type="GO" id="GO:0009443">
    <property type="term" value="P:pyridoxal 5'-phosphate salvage"/>
    <property type="evidence" value="ECO:0007669"/>
    <property type="project" value="InterPro"/>
</dbReference>
<dbReference type="GO" id="GO:0005524">
    <property type="term" value="F:ATP binding"/>
    <property type="evidence" value="ECO:0007669"/>
    <property type="project" value="UniProtKB-KW"/>
</dbReference>
<dbReference type="AlphaFoldDB" id="A0A9J6PW99"/>
<dbReference type="GO" id="GO:0005829">
    <property type="term" value="C:cytosol"/>
    <property type="evidence" value="ECO:0007669"/>
    <property type="project" value="TreeGrafter"/>
</dbReference>
<dbReference type="GO" id="GO:0008902">
    <property type="term" value="F:hydroxymethylpyrimidine kinase activity"/>
    <property type="evidence" value="ECO:0007669"/>
    <property type="project" value="TreeGrafter"/>
</dbReference>
<name>A0A9J6PW99_9ENTR</name>
<dbReference type="NCBIfam" id="TIGR00687">
    <property type="entry name" value="pyridox_kin"/>
    <property type="match status" value="1"/>
</dbReference>
<dbReference type="Pfam" id="PF08543">
    <property type="entry name" value="Phos_pyr_kin"/>
    <property type="match status" value="1"/>
</dbReference>
<evidence type="ECO:0000256" key="4">
    <source>
        <dbReference type="ARBA" id="ARBA00022777"/>
    </source>
</evidence>
<dbReference type="PANTHER" id="PTHR10534">
    <property type="entry name" value="PYRIDOXAL KINASE"/>
    <property type="match status" value="1"/>
</dbReference>
<dbReference type="SUPFAM" id="SSF53613">
    <property type="entry name" value="Ribokinase-like"/>
    <property type="match status" value="1"/>
</dbReference>
<dbReference type="RefSeq" id="WP_271280751.1">
    <property type="nucleotide sequence ID" value="NZ_JAMGZK010000033.1"/>
</dbReference>
<reference evidence="7" key="1">
    <citation type="submission" date="2022-05" db="EMBL/GenBank/DDBJ databases">
        <title>Description of a novel species of Leclercia; Leclercia tamurae and the Proposal for a Novel Genus Silvania gen. nov. Containing Two Novel Species Silvania hatchlandensis sp. nov. and Silvania confinis sp. nov. Isolated from the Rhizosphere of Oak.</title>
        <authorList>
            <person name="Maddock D.W."/>
            <person name="Brady C.L."/>
            <person name="Denman S."/>
            <person name="Arnold D."/>
        </authorList>
    </citation>
    <scope>NUCLEOTIDE SEQUENCE</scope>
    <source>
        <strain evidence="7">H19S6</strain>
    </source>
</reference>
<proteinExistence type="predicted"/>
<evidence type="ECO:0000313" key="7">
    <source>
        <dbReference type="EMBL" id="MCU6662964.1"/>
    </source>
</evidence>
<organism evidence="7 8">
    <name type="scientific">Silvania hatchlandensis</name>
    <dbReference type="NCBI Taxonomy" id="2926469"/>
    <lineage>
        <taxon>Bacteria</taxon>
        <taxon>Pseudomonadati</taxon>
        <taxon>Pseudomonadota</taxon>
        <taxon>Gammaproteobacteria</taxon>
        <taxon>Enterobacterales</taxon>
        <taxon>Enterobacteriaceae</taxon>
        <taxon>Silvania</taxon>
    </lineage>
</organism>
<sequence>MDMILFRDKTRAQQTDIVAVQSQVVYGSVGNSIAVPNIRQHHLNVTAVPTVLFSNTPHYDTFYGGVIPDEWFSGYLKALEERDVLRQLKAVTTGYMGSASQIVILAQWLKAIKQRHPELLVLVDPVIGDTDSGIYVKPEIPDAYCQHLLPLAQGITPNVFELEVLSGQPCRDIASAVAAAKGLLSQTLQWVAITSAPVEGDADSIHVVLVSHDNVTVSAHPRIKTDLKGTGDLFCSELASALVQGENVAAAIARAGDRVTQVMKYTQEKGYDELVLPA</sequence>
<dbReference type="PANTHER" id="PTHR10534:SF15">
    <property type="entry name" value="PYRIDOXINE_PYRIDOXAL_PYRIDOXAMINE KINASE"/>
    <property type="match status" value="1"/>
</dbReference>
<keyword evidence="4 7" id="KW-0418">Kinase</keyword>
<keyword evidence="3" id="KW-0547">Nucleotide-binding</keyword>
<evidence type="ECO:0000259" key="6">
    <source>
        <dbReference type="Pfam" id="PF08543"/>
    </source>
</evidence>
<dbReference type="GO" id="GO:0008478">
    <property type="term" value="F:pyridoxal kinase activity"/>
    <property type="evidence" value="ECO:0007669"/>
    <property type="project" value="UniProtKB-EC"/>
</dbReference>
<comment type="caution">
    <text evidence="7">The sequence shown here is derived from an EMBL/GenBank/DDBJ whole genome shotgun (WGS) entry which is preliminary data.</text>
</comment>
<accession>A0A9J6PW99</accession>
<dbReference type="EC" id="2.7.1.35" evidence="1"/>
<evidence type="ECO:0000256" key="3">
    <source>
        <dbReference type="ARBA" id="ARBA00022741"/>
    </source>
</evidence>
<evidence type="ECO:0000256" key="1">
    <source>
        <dbReference type="ARBA" id="ARBA00012104"/>
    </source>
</evidence>
<dbReference type="Gene3D" id="3.40.1190.20">
    <property type="match status" value="1"/>
</dbReference>
<gene>
    <name evidence="7" type="primary">pdxK</name>
    <name evidence="7" type="synonym">thiJ</name>
    <name evidence="7" type="ORF">M8014_01220</name>
</gene>